<dbReference type="STRING" id="5762.D2W4B5"/>
<name>D2W4B5_NAEGR</name>
<keyword evidence="8" id="KW-1185">Reference proteome</keyword>
<dbReference type="Gene3D" id="2.170.300.10">
    <property type="entry name" value="Tie2 ligand-binding domain superfamily"/>
    <property type="match status" value="1"/>
</dbReference>
<organism evidence="8">
    <name type="scientific">Naegleria gruberi</name>
    <name type="common">Amoeba</name>
    <dbReference type="NCBI Taxonomy" id="5762"/>
    <lineage>
        <taxon>Eukaryota</taxon>
        <taxon>Discoba</taxon>
        <taxon>Heterolobosea</taxon>
        <taxon>Tetramitia</taxon>
        <taxon>Eutetramitia</taxon>
        <taxon>Vahlkampfiidae</taxon>
        <taxon>Naegleria</taxon>
    </lineage>
</organism>
<dbReference type="Gene3D" id="2.10.25.10">
    <property type="entry name" value="Laminin"/>
    <property type="match status" value="12"/>
</dbReference>
<gene>
    <name evidence="7" type="ORF">NAEGRDRAFT_82303</name>
</gene>
<dbReference type="InterPro" id="IPR011042">
    <property type="entry name" value="6-blade_b-propeller_TolB-like"/>
</dbReference>
<evidence type="ECO:0000256" key="3">
    <source>
        <dbReference type="PROSITE-ProRule" id="PRU00076"/>
    </source>
</evidence>
<dbReference type="Pfam" id="PF07974">
    <property type="entry name" value="EGF_2"/>
    <property type="match status" value="1"/>
</dbReference>
<evidence type="ECO:0000313" key="7">
    <source>
        <dbReference type="EMBL" id="EFC36088.1"/>
    </source>
</evidence>
<evidence type="ECO:0000313" key="8">
    <source>
        <dbReference type="Proteomes" id="UP000006671"/>
    </source>
</evidence>
<feature type="disulfide bond" evidence="3">
    <location>
        <begin position="291"/>
        <end position="300"/>
    </location>
</feature>
<keyword evidence="4" id="KW-1133">Transmembrane helix</keyword>
<feature type="domain" description="EGF-like" evidence="6">
    <location>
        <begin position="262"/>
        <end position="301"/>
    </location>
</feature>
<evidence type="ECO:0000256" key="4">
    <source>
        <dbReference type="SAM" id="Phobius"/>
    </source>
</evidence>
<keyword evidence="2 3" id="KW-1015">Disulfide bond</keyword>
<feature type="domain" description="EGF-like" evidence="6">
    <location>
        <begin position="1003"/>
        <end position="1042"/>
    </location>
</feature>
<dbReference type="GeneID" id="8859801"/>
<feature type="domain" description="EGF-like" evidence="6">
    <location>
        <begin position="574"/>
        <end position="613"/>
    </location>
</feature>
<feature type="domain" description="EGF-like" evidence="6">
    <location>
        <begin position="886"/>
        <end position="925"/>
    </location>
</feature>
<dbReference type="PANTHER" id="PTHR14949">
    <property type="entry name" value="EGF-LIKE-DOMAIN, MULTIPLE 7, 8"/>
    <property type="match status" value="1"/>
</dbReference>
<dbReference type="VEuPathDB" id="AmoebaDB:NAEGRDRAFT_82303"/>
<dbReference type="OrthoDB" id="409374at2759"/>
<dbReference type="SMART" id="SM00181">
    <property type="entry name" value="EGF"/>
    <property type="match status" value="25"/>
</dbReference>
<feature type="domain" description="EGF-like" evidence="6">
    <location>
        <begin position="652"/>
        <end position="691"/>
    </location>
</feature>
<dbReference type="PANTHER" id="PTHR14949:SF56">
    <property type="entry name" value="EGF-LIKE-DOMAIN, MULTIPLE 7"/>
    <property type="match status" value="1"/>
</dbReference>
<dbReference type="Proteomes" id="UP000006671">
    <property type="component" value="Unassembled WGS sequence"/>
</dbReference>
<dbReference type="eggNOG" id="KOG1225">
    <property type="taxonomic scope" value="Eukaryota"/>
</dbReference>
<feature type="disulfide bond" evidence="3">
    <location>
        <begin position="681"/>
        <end position="690"/>
    </location>
</feature>
<feature type="disulfide bond" evidence="3">
    <location>
        <begin position="798"/>
        <end position="807"/>
    </location>
</feature>
<evidence type="ECO:0000256" key="2">
    <source>
        <dbReference type="ARBA" id="ARBA00023157"/>
    </source>
</evidence>
<accession>D2W4B5</accession>
<sequence>MKSLVVLLCYMVLLHVVFYLLHLIEASTKPSYYITKVGGSKQCDGALAVNALLGGPSHLTFNQDGDLFVAEYVFHRIRKIDRYGYISTIAGQMTKGSDGDGGLATASQMNSPRGVFFDDVTGSLFVADTNNHKIRKIDNFGVISTDFDCFGIKKSNSSVCSSLGTCSSPNNCTCQSGYYGVVCQDFYCYGNLFNSSSVCSGHGSCQSSNNCTCKSGYYGANCDSHFCYGNLFNTSKVCSGKGVCNSPNNCTCRSGYYGSNCELFECFGNLYNSTHVCSNRGSCLSPQNCSCQSGYYGEECQFYECNGLLKNDSFVCSGRGICQSSQNCSCQLGYYGNVCENYECFGQLYNSSKGCTGSGSCLAPNNCSCENGYYGISCELYNCFGIIKNSSNVCYGHGNCSAFNNCTCSMNFYGYECAEFDCLGINRNNGSVCSGVGSCLSPNNCSCSIGHYGNNCEFYDCFNLRFDNSTVCSGYGSCLSPDNCNCKNAYYGRNCEAFDCYGKMFNMSNVCSLNGICSSPNNCTCNENYYGYDCSLYQCYDNLFNSSHVCSSKGQCLSFNNCSCQLGYYGINCELFECFGNLFNSSSVCYGKGVCNSPNNCTCDTGYYGSNCELFKCYEKIFNDSNICSSNGYCNSPNNCICMNGYYGQECELFECFGNLYNSTQVCSKHGECSTPQNCSCQSGYYGQECQFYECSGLLKNDSLVCSGRGICQSSQNCSCQLGYYGNVCENYECFGQLYNSSTVCTGSGSCLAPNNCSCENGYHGDSCELFECFDIEFNSSNVCSQNGSCVSPNNCSCQLGHYGNNCSLFNCFSFVYNSSKVCSSHGLCISPNECSCQFGYFGFECELFECYGNLFNSSQVCSLFGECISPNHCNCRNGYYGLDCELFECFGDLFNSSNVCSKHGNCSKPNECKCKDGYSGNSCNLYECFGVPFDNHTVCSKHGECVSPNNCSCEEGYNENNCELFQCYGNLFNSSQVCSTHGSCLNPNNCSCVDDYFGESCDLYSCFDILFNNSSVCSGNGKCQIPNNCTCYDGYYGDECSQFNCFGIESIDLNVCNGNGSCISPNICSCQYSYYGNECENQTFDSIICFGKLSTDNQVCSGRGNCSSHNNCSCEILSTTVIYNGSNCEFEICTLNYYGTNCSTYCNDNVTCSSHGKCSDDDGKCLCHSNSIQGYWNGTNCNMCQDTYYGEDCLTSISSIIRFSDNGNSLILYLKAPSNYGNDSVDCNKLVQVSEQGIFPTICHWKNKTSGLFELQIYSFYNNNYTLKINTRVFENSPPEYLFISIQPPDNPATPIAKLSTVTHNFGALDDIVIDASSSTSSLINFNEIIYIWHVINSPEPIIINNSSSIISFKYDEIPSGNYSLQLEVCNYFAKCSHPIVYNFTKQEFVAPQVKVADDTQSMIVNSLNCPIYIKKYTDLSDLSETITSQIKYEWKQIEGPSVDFNVKSNGDLVINSFSDIMANKYIFQVILSIFGKVSSEKITLHTLEPEYTIIMYQSNIFDNKHVLMNVEITPIESTILLNKFDWNFTCIQDNHQCDQSLLDILTRVVQFKETLFEIPQSLKQVDITLQIGNNKVSERIFENIPKISLLNVSPQRILLTTFDILSLDFLVSLNDKFDGIDSEIERKWQLNGDDLPSNYLTGVVKDISKSNSMNLLISKLIEGSSNILTFKVTHISSMVFDSFSYNFNVALNPKPCNCSISPLTGYALDTVFSISCSSCITSDTILQISFLDFITGLKIPLNEGKSSQIDIQLPFTGSESLSLFFTTRNIYSNSYTELELKQTILLPNVTNWTEIQLKKSSWDTFYKSIPVGDPRKLVFGYVLLTVDGMARRYLPTLSQLTTCFNGGIYNSQFKTCNCLPGFKKLDCSWNETYWNDISNSKSKTLNIMFDEYEERNLNEPQNEKRLSTQISTMYYLLINYDELCNEMLNRIFIIFKNQLKDGVKLTHLILSENLVNTMSNVFSLIVKARLSIDLSINNKFYDETMNCLSDLLILRERSQFVKSSVIFENDLTLVISLKMYPSDLSESKFEYHGFKYLEYPSLSYFNNFDFRKVVYSRLIMKPIYYNTLNETLIVNDNSTIIQTTIRSANHSLYSEIVNQNISISNNLISYYFQFEKIVNSSTIEEEFNSTSMKKISTTSQVICQSEFSQCDTELSDRNIYKCKCSSKAQSVTIQEVIIQKVEFLTIPESSNNLPSQIMKRKQSNAELGFLGFLGIIPLILIIILIVIIIQNKRMHTESFIQEEEQVELQWSV</sequence>
<feature type="disulfide bond" evidence="3">
    <location>
        <begin position="1032"/>
        <end position="1041"/>
    </location>
</feature>
<proteinExistence type="predicted"/>
<dbReference type="SUPFAM" id="SSF63829">
    <property type="entry name" value="Calcium-dependent phosphotriesterase"/>
    <property type="match status" value="1"/>
</dbReference>
<dbReference type="RefSeq" id="XP_002668832.1">
    <property type="nucleotide sequence ID" value="XM_002668786.1"/>
</dbReference>
<dbReference type="InterPro" id="IPR050969">
    <property type="entry name" value="Dev_Signal_Modulators"/>
</dbReference>
<dbReference type="PROSITE" id="PS01186">
    <property type="entry name" value="EGF_2"/>
    <property type="match status" value="10"/>
</dbReference>
<feature type="disulfide bond" evidence="3">
    <location>
        <begin position="603"/>
        <end position="612"/>
    </location>
</feature>
<dbReference type="Pfam" id="PF25024">
    <property type="entry name" value="EGF_TEN"/>
    <property type="match status" value="1"/>
</dbReference>
<comment type="caution">
    <text evidence="3">Lacks conserved residue(s) required for the propagation of feature annotation.</text>
</comment>
<feature type="disulfide bond" evidence="3">
    <location>
        <begin position="915"/>
        <end position="924"/>
    </location>
</feature>
<keyword evidence="3" id="KW-0245">EGF-like domain</keyword>
<protein>
    <submittedName>
        <fullName evidence="7">Predicted protein</fullName>
    </submittedName>
</protein>
<evidence type="ECO:0000259" key="6">
    <source>
        <dbReference type="PROSITE" id="PS50026"/>
    </source>
</evidence>
<dbReference type="PROSITE" id="PS50026">
    <property type="entry name" value="EGF_3"/>
    <property type="match status" value="7"/>
</dbReference>
<feature type="disulfide bond" evidence="3">
    <location>
        <begin position="213"/>
        <end position="222"/>
    </location>
</feature>
<dbReference type="Gene3D" id="2.120.10.30">
    <property type="entry name" value="TolB, C-terminal domain"/>
    <property type="match status" value="1"/>
</dbReference>
<feature type="domain" description="EGF-like" evidence="6">
    <location>
        <begin position="191"/>
        <end position="223"/>
    </location>
</feature>
<feature type="signal peptide" evidence="5">
    <location>
        <begin position="1"/>
        <end position="26"/>
    </location>
</feature>
<dbReference type="InterPro" id="IPR000742">
    <property type="entry name" value="EGF"/>
</dbReference>
<dbReference type="EMBL" id="GG738946">
    <property type="protein sequence ID" value="EFC36088.1"/>
    <property type="molecule type" value="Genomic_DNA"/>
</dbReference>
<evidence type="ECO:0000256" key="1">
    <source>
        <dbReference type="ARBA" id="ARBA00022729"/>
    </source>
</evidence>
<dbReference type="PROSITE" id="PS00022">
    <property type="entry name" value="EGF_1"/>
    <property type="match status" value="13"/>
</dbReference>
<feature type="transmembrane region" description="Helical" evidence="4">
    <location>
        <begin position="2209"/>
        <end position="2231"/>
    </location>
</feature>
<dbReference type="InterPro" id="IPR013111">
    <property type="entry name" value="EGF_extracell"/>
</dbReference>
<keyword evidence="4" id="KW-0812">Transmembrane</keyword>
<evidence type="ECO:0000256" key="5">
    <source>
        <dbReference type="SAM" id="SignalP"/>
    </source>
</evidence>
<feature type="chain" id="PRO_5003038563" evidence="5">
    <location>
        <begin position="27"/>
        <end position="2254"/>
    </location>
</feature>
<keyword evidence="4" id="KW-0472">Membrane</keyword>
<dbReference type="KEGG" id="ngr:NAEGRDRAFT_82303"/>
<feature type="domain" description="EGF-like" evidence="6">
    <location>
        <begin position="769"/>
        <end position="808"/>
    </location>
</feature>
<reference evidence="7 8" key="1">
    <citation type="journal article" date="2010" name="Cell">
        <title>The genome of Naegleria gruberi illuminates early eukaryotic versatility.</title>
        <authorList>
            <person name="Fritz-Laylin L.K."/>
            <person name="Prochnik S.E."/>
            <person name="Ginger M.L."/>
            <person name="Dacks J.B."/>
            <person name="Carpenter M.L."/>
            <person name="Field M.C."/>
            <person name="Kuo A."/>
            <person name="Paredez A."/>
            <person name="Chapman J."/>
            <person name="Pham J."/>
            <person name="Shu S."/>
            <person name="Neupane R."/>
            <person name="Cipriano M."/>
            <person name="Mancuso J."/>
            <person name="Tu H."/>
            <person name="Salamov A."/>
            <person name="Lindquist E."/>
            <person name="Shapiro H."/>
            <person name="Lucas S."/>
            <person name="Grigoriev I.V."/>
            <person name="Cande W.Z."/>
            <person name="Fulton C."/>
            <person name="Rokhsar D.S."/>
            <person name="Dawson S.C."/>
        </authorList>
    </citation>
    <scope>NUCLEOTIDE SEQUENCE [LARGE SCALE GENOMIC DNA]</scope>
    <source>
        <strain evidence="7 8">NEG-M</strain>
    </source>
</reference>
<dbReference type="InParanoid" id="D2W4B5"/>
<keyword evidence="1 5" id="KW-0732">Signal</keyword>